<reference evidence="1 2" key="1">
    <citation type="journal article" date="2021" name="Nat. Commun.">
        <title>Genetic determinants of endophytism in the Arabidopsis root mycobiome.</title>
        <authorList>
            <person name="Mesny F."/>
            <person name="Miyauchi S."/>
            <person name="Thiergart T."/>
            <person name="Pickel B."/>
            <person name="Atanasova L."/>
            <person name="Karlsson M."/>
            <person name="Huettel B."/>
            <person name="Barry K.W."/>
            <person name="Haridas S."/>
            <person name="Chen C."/>
            <person name="Bauer D."/>
            <person name="Andreopoulos W."/>
            <person name="Pangilinan J."/>
            <person name="LaButti K."/>
            <person name="Riley R."/>
            <person name="Lipzen A."/>
            <person name="Clum A."/>
            <person name="Drula E."/>
            <person name="Henrissat B."/>
            <person name="Kohler A."/>
            <person name="Grigoriev I.V."/>
            <person name="Martin F.M."/>
            <person name="Hacquard S."/>
        </authorList>
    </citation>
    <scope>NUCLEOTIDE SEQUENCE [LARGE SCALE GENOMIC DNA]</scope>
    <source>
        <strain evidence="1 2">MPI-SDFR-AT-0079</strain>
    </source>
</reference>
<keyword evidence="2" id="KW-1185">Reference proteome</keyword>
<comment type="caution">
    <text evidence="1">The sequence shown here is derived from an EMBL/GenBank/DDBJ whole genome shotgun (WGS) entry which is preliminary data.</text>
</comment>
<evidence type="ECO:0000313" key="1">
    <source>
        <dbReference type="EMBL" id="KAH6622742.1"/>
    </source>
</evidence>
<dbReference type="EMBL" id="JAGIZQ010000006">
    <property type="protein sequence ID" value="KAH6622742.1"/>
    <property type="molecule type" value="Genomic_DNA"/>
</dbReference>
<name>A0ACB7NYR5_9PEZI</name>
<proteinExistence type="predicted"/>
<evidence type="ECO:0000313" key="2">
    <source>
        <dbReference type="Proteomes" id="UP000724584"/>
    </source>
</evidence>
<organism evidence="1 2">
    <name type="scientific">Chaetomium tenue</name>
    <dbReference type="NCBI Taxonomy" id="1854479"/>
    <lineage>
        <taxon>Eukaryota</taxon>
        <taxon>Fungi</taxon>
        <taxon>Dikarya</taxon>
        <taxon>Ascomycota</taxon>
        <taxon>Pezizomycotina</taxon>
        <taxon>Sordariomycetes</taxon>
        <taxon>Sordariomycetidae</taxon>
        <taxon>Sordariales</taxon>
        <taxon>Chaetomiaceae</taxon>
        <taxon>Chaetomium</taxon>
    </lineage>
</organism>
<gene>
    <name evidence="1" type="ORF">F5144DRAFT_538283</name>
</gene>
<protein>
    <submittedName>
        <fullName evidence="1">Kinase-like domain-containing protein</fullName>
    </submittedName>
</protein>
<accession>A0ACB7NYR5</accession>
<sequence length="441" mass="50134">MAPSETEDNPAPSVVPTKEPPPTTEATPPTPRQDEPAKTAPDPRDIEEGRDEYRLGGFHPVYIGDVYADKYQILNKIGYGVYSTVWLVQDLTKPDDDEHRFLALKVLSGECYYNGKPVFEREILRHLRDGDRSQRGYRHVCHLVDDFEHQGPNGKHVCLVFELMGETMTSFGAWFKDSEIPYPVMRRFAFQLVVALGYAHERGVIHTDIKPSNIFVRFQDRSLIQKGYLARVPIPQQDRAEERYTPVRSIPLRYYYFGDADHPRVTELEVTLGDWGVSSWATQHLTERIQPVTLRSPEVLIEAPWDKSTDWWNLGAIIFELFCAMRMFDGGVPPDGHYEVKGHVAEIVDFFGPFPKELLDKGNQEIVRSMFDGEGKLKGFTPGIAPPLESEVYMTGLPSQEARDVFGDFLRTMMKINPADRPAPEVLLAHPWLGVRADGTS</sequence>
<dbReference type="Proteomes" id="UP000724584">
    <property type="component" value="Unassembled WGS sequence"/>
</dbReference>